<protein>
    <recommendedName>
        <fullName evidence="2">DDHD domain-containing protein</fullName>
    </recommendedName>
</protein>
<evidence type="ECO:0000313" key="3">
    <source>
        <dbReference type="EMBL" id="KAK2718926.1"/>
    </source>
</evidence>
<reference evidence="3" key="1">
    <citation type="submission" date="2023-07" db="EMBL/GenBank/DDBJ databases">
        <title>Chromosome-level genome assembly of Artemia franciscana.</title>
        <authorList>
            <person name="Jo E."/>
        </authorList>
    </citation>
    <scope>NUCLEOTIDE SEQUENCE</scope>
    <source>
        <tissue evidence="3">Whole body</tissue>
    </source>
</reference>
<evidence type="ECO:0000313" key="4">
    <source>
        <dbReference type="Proteomes" id="UP001187531"/>
    </source>
</evidence>
<organism evidence="3 4">
    <name type="scientific">Artemia franciscana</name>
    <name type="common">Brine shrimp</name>
    <name type="synonym">Artemia sanfranciscana</name>
    <dbReference type="NCBI Taxonomy" id="6661"/>
    <lineage>
        <taxon>Eukaryota</taxon>
        <taxon>Metazoa</taxon>
        <taxon>Ecdysozoa</taxon>
        <taxon>Arthropoda</taxon>
        <taxon>Crustacea</taxon>
        <taxon>Branchiopoda</taxon>
        <taxon>Anostraca</taxon>
        <taxon>Artemiidae</taxon>
        <taxon>Artemia</taxon>
    </lineage>
</organism>
<dbReference type="GO" id="GO:0004620">
    <property type="term" value="F:phospholipase activity"/>
    <property type="evidence" value="ECO:0007669"/>
    <property type="project" value="TreeGrafter"/>
</dbReference>
<dbReference type="AlphaFoldDB" id="A0AA88I2Y6"/>
<accession>A0AA88I2Y6</accession>
<name>A0AA88I2Y6_ARTSF</name>
<dbReference type="PROSITE" id="PS51043">
    <property type="entry name" value="DDHD"/>
    <property type="match status" value="1"/>
</dbReference>
<dbReference type="PANTHER" id="PTHR23509">
    <property type="entry name" value="PA-PL1 PHOSPHOLIPASE FAMILY"/>
    <property type="match status" value="1"/>
</dbReference>
<dbReference type="PANTHER" id="PTHR23509:SF10">
    <property type="entry name" value="LD21067P"/>
    <property type="match status" value="1"/>
</dbReference>
<gene>
    <name evidence="3" type="ORF">QYM36_006067</name>
</gene>
<evidence type="ECO:0000256" key="1">
    <source>
        <dbReference type="ARBA" id="ARBA00038464"/>
    </source>
</evidence>
<dbReference type="EMBL" id="JAVRJZ010000009">
    <property type="protein sequence ID" value="KAK2718926.1"/>
    <property type="molecule type" value="Genomic_DNA"/>
</dbReference>
<dbReference type="SMART" id="SM01127">
    <property type="entry name" value="DDHD"/>
    <property type="match status" value="1"/>
</dbReference>
<sequence length="156" mass="18136">MFNIFHPHDPVAYRVEPLIDPRMAAIPPVLIPHHKGRKIFPTEVQETVSKFTSTFKQKYQDGQKTIISAVQNRFPPLNSVAESMEPAIKEENQIEELEIGFLNEGRRIDYVLQESPLESIGEYFSALFSHFWYWRSEDTLLLILKEIYSNLNIGLD</sequence>
<dbReference type="Proteomes" id="UP001187531">
    <property type="component" value="Unassembled WGS sequence"/>
</dbReference>
<proteinExistence type="inferred from homology"/>
<dbReference type="GO" id="GO:0030134">
    <property type="term" value="C:COPII-coated ER to Golgi transport vesicle"/>
    <property type="evidence" value="ECO:0007669"/>
    <property type="project" value="TreeGrafter"/>
</dbReference>
<evidence type="ECO:0000259" key="2">
    <source>
        <dbReference type="PROSITE" id="PS51043"/>
    </source>
</evidence>
<comment type="caution">
    <text evidence="3">The sequence shown here is derived from an EMBL/GenBank/DDBJ whole genome shotgun (WGS) entry which is preliminary data.</text>
</comment>
<dbReference type="GO" id="GO:0046872">
    <property type="term" value="F:metal ion binding"/>
    <property type="evidence" value="ECO:0007669"/>
    <property type="project" value="InterPro"/>
</dbReference>
<dbReference type="InterPro" id="IPR004177">
    <property type="entry name" value="DDHD_dom"/>
</dbReference>
<dbReference type="InterPro" id="IPR058055">
    <property type="entry name" value="PA-PLA1"/>
</dbReference>
<keyword evidence="4" id="KW-1185">Reference proteome</keyword>
<feature type="domain" description="DDHD" evidence="2">
    <location>
        <begin position="1"/>
        <end position="149"/>
    </location>
</feature>
<dbReference type="Pfam" id="PF02862">
    <property type="entry name" value="DDHD"/>
    <property type="match status" value="2"/>
</dbReference>
<comment type="similarity">
    <text evidence="1">Belongs to the PA-PLA1 family.</text>
</comment>